<dbReference type="PANTHER" id="PTHR37984:SF5">
    <property type="entry name" value="PROTEIN NYNRIN-LIKE"/>
    <property type="match status" value="1"/>
</dbReference>
<protein>
    <recommendedName>
        <fullName evidence="1">Integrase zinc-binding domain-containing protein</fullName>
    </recommendedName>
</protein>
<organism evidence="2">
    <name type="scientific">Amphimedon queenslandica</name>
    <name type="common">Sponge</name>
    <dbReference type="NCBI Taxonomy" id="400682"/>
    <lineage>
        <taxon>Eukaryota</taxon>
        <taxon>Metazoa</taxon>
        <taxon>Porifera</taxon>
        <taxon>Demospongiae</taxon>
        <taxon>Heteroscleromorpha</taxon>
        <taxon>Haplosclerida</taxon>
        <taxon>Niphatidae</taxon>
        <taxon>Amphimedon</taxon>
    </lineage>
</organism>
<evidence type="ECO:0000313" key="2">
    <source>
        <dbReference type="EnsemblMetazoa" id="Aqu2.1.24684_001"/>
    </source>
</evidence>
<accession>A0A1X7UB29</accession>
<dbReference type="Gene3D" id="1.10.340.70">
    <property type="match status" value="1"/>
</dbReference>
<evidence type="ECO:0000259" key="1">
    <source>
        <dbReference type="Pfam" id="PF17921"/>
    </source>
</evidence>
<reference evidence="2" key="1">
    <citation type="submission" date="2017-05" db="UniProtKB">
        <authorList>
            <consortium name="EnsemblMetazoa"/>
        </authorList>
    </citation>
    <scope>IDENTIFICATION</scope>
</reference>
<dbReference type="InterPro" id="IPR041588">
    <property type="entry name" value="Integrase_H2C2"/>
</dbReference>
<proteinExistence type="predicted"/>
<dbReference type="AlphaFoldDB" id="A0A1X7UB29"/>
<sequence length="109" mass="12645">MDLGWTTTELEQCISHRVEDGCDRPIGYTFRAVTLNRATEDNLKQYKNRKDNLSVEKGCLPWGARVIVPPQLQKLVLEEIHQRHPGIVRMKALALCYIWWPTLNADIEK</sequence>
<dbReference type="Pfam" id="PF17921">
    <property type="entry name" value="Integrase_H2C2"/>
    <property type="match status" value="1"/>
</dbReference>
<dbReference type="InterPro" id="IPR050951">
    <property type="entry name" value="Retrovirus_Pol_polyprotein"/>
</dbReference>
<feature type="domain" description="Integrase zinc-binding" evidence="1">
    <location>
        <begin position="68"/>
        <end position="109"/>
    </location>
</feature>
<dbReference type="EnsemblMetazoa" id="Aqu2.1.24684_001">
    <property type="protein sequence ID" value="Aqu2.1.24684_001"/>
    <property type="gene ID" value="Aqu2.1.24684"/>
</dbReference>
<dbReference type="OMA" id="CISHRVE"/>
<dbReference type="eggNOG" id="KOG0017">
    <property type="taxonomic scope" value="Eukaryota"/>
</dbReference>
<dbReference type="PANTHER" id="PTHR37984">
    <property type="entry name" value="PROTEIN CBG26694"/>
    <property type="match status" value="1"/>
</dbReference>
<dbReference type="InParanoid" id="A0A1X7UB29"/>
<name>A0A1X7UB29_AMPQE</name>